<reference evidence="1 2" key="1">
    <citation type="submission" date="2011-08" db="EMBL/GenBank/DDBJ databases">
        <authorList>
            <person name="Lin Y."/>
            <person name="Hao X."/>
            <person name="Johnstone L."/>
            <person name="Miller S.J."/>
            <person name="Wei G."/>
            <person name="Rensing C."/>
        </authorList>
    </citation>
    <scope>NUCLEOTIDE SEQUENCE [LARGE SCALE GENOMIC DNA]</scope>
    <source>
        <strain evidence="1 2">K42</strain>
    </source>
</reference>
<comment type="caution">
    <text evidence="1">The sequence shown here is derived from an EMBL/GenBank/DDBJ whole genome shotgun (WGS) entry which is preliminary data.</text>
</comment>
<sequence length="85" mass="9253">MTATTQTPAPLFGTEDLIISTVARPKETKPHTLRVVDLYINGDKQGAHCVVCDAYGELNALRDLGPYAYGCTQVPAFESPAPQWM</sequence>
<keyword evidence="2" id="KW-1185">Reference proteome</keyword>
<name>G2GF01_9ACTN</name>
<dbReference type="PATRIC" id="fig|700597.3.peg.4006"/>
<organism evidence="1 2">
    <name type="scientific">Streptomyces zinciresistens K42</name>
    <dbReference type="NCBI Taxonomy" id="700597"/>
    <lineage>
        <taxon>Bacteria</taxon>
        <taxon>Bacillati</taxon>
        <taxon>Actinomycetota</taxon>
        <taxon>Actinomycetes</taxon>
        <taxon>Kitasatosporales</taxon>
        <taxon>Streptomycetaceae</taxon>
        <taxon>Streptomyces</taxon>
    </lineage>
</organism>
<dbReference type="AlphaFoldDB" id="G2GF01"/>
<evidence type="ECO:0000313" key="2">
    <source>
        <dbReference type="Proteomes" id="UP000004217"/>
    </source>
</evidence>
<accession>G2GF01</accession>
<protein>
    <submittedName>
        <fullName evidence="1">Uncharacterized protein</fullName>
    </submittedName>
</protein>
<dbReference type="Proteomes" id="UP000004217">
    <property type="component" value="Unassembled WGS sequence"/>
</dbReference>
<gene>
    <name evidence="1" type="ORF">SZN_20422</name>
</gene>
<dbReference type="OrthoDB" id="4227821at2"/>
<evidence type="ECO:0000313" key="1">
    <source>
        <dbReference type="EMBL" id="EGX57942.1"/>
    </source>
</evidence>
<dbReference type="RefSeq" id="WP_007497963.1">
    <property type="nucleotide sequence ID" value="NZ_AGBF01000073.1"/>
</dbReference>
<dbReference type="EMBL" id="AGBF01000073">
    <property type="protein sequence ID" value="EGX57942.1"/>
    <property type="molecule type" value="Genomic_DNA"/>
</dbReference>
<proteinExistence type="predicted"/>